<accession>A0A430UX05</accession>
<dbReference type="AlphaFoldDB" id="A0A430UX05"/>
<gene>
    <name evidence="2" type="ORF">CSW27_08030</name>
</gene>
<feature type="transmembrane region" description="Helical" evidence="1">
    <location>
        <begin position="12"/>
        <end position="38"/>
    </location>
</feature>
<feature type="non-terminal residue" evidence="2">
    <location>
        <position position="43"/>
    </location>
</feature>
<evidence type="ECO:0000313" key="3">
    <source>
        <dbReference type="Proteomes" id="UP000287155"/>
    </source>
</evidence>
<comment type="caution">
    <text evidence="2">The sequence shown here is derived from an EMBL/GenBank/DDBJ whole genome shotgun (WGS) entry which is preliminary data.</text>
</comment>
<keyword evidence="1" id="KW-0472">Membrane</keyword>
<keyword evidence="1" id="KW-0812">Transmembrane</keyword>
<dbReference type="EMBL" id="PEMJ01000256">
    <property type="protein sequence ID" value="RTI13885.1"/>
    <property type="molecule type" value="Genomic_DNA"/>
</dbReference>
<proteinExistence type="predicted"/>
<reference evidence="2 3" key="1">
    <citation type="journal article" date="2019" name="Extremophiles">
        <title>Biogeography of thermophiles and predominance of Thermus scotoductus in domestic water heaters.</title>
        <authorList>
            <person name="Wilpiszeski R.L."/>
            <person name="Zhang Z."/>
            <person name="House C.H."/>
        </authorList>
    </citation>
    <scope>NUCLEOTIDE SEQUENCE [LARGE SCALE GENOMIC DNA]</scope>
    <source>
        <strain evidence="2 3">14_S14</strain>
    </source>
</reference>
<name>A0A430UX05_THESC</name>
<protein>
    <submittedName>
        <fullName evidence="2">Permease</fullName>
    </submittedName>
</protein>
<dbReference type="Proteomes" id="UP000287155">
    <property type="component" value="Unassembled WGS sequence"/>
</dbReference>
<evidence type="ECO:0000256" key="1">
    <source>
        <dbReference type="SAM" id="Phobius"/>
    </source>
</evidence>
<sequence>MLGRYVLTEVLIPYLVGVLLVAALPTFDLLSSLSGLLLSRGPG</sequence>
<evidence type="ECO:0000313" key="2">
    <source>
        <dbReference type="EMBL" id="RTI13885.1"/>
    </source>
</evidence>
<organism evidence="2 3">
    <name type="scientific">Thermus scotoductus</name>
    <dbReference type="NCBI Taxonomy" id="37636"/>
    <lineage>
        <taxon>Bacteria</taxon>
        <taxon>Thermotogati</taxon>
        <taxon>Deinococcota</taxon>
        <taxon>Deinococci</taxon>
        <taxon>Thermales</taxon>
        <taxon>Thermaceae</taxon>
        <taxon>Thermus</taxon>
    </lineage>
</organism>
<keyword evidence="1" id="KW-1133">Transmembrane helix</keyword>